<dbReference type="GO" id="GO:0000290">
    <property type="term" value="P:deadenylation-dependent decapping of nuclear-transcribed mRNA"/>
    <property type="evidence" value="ECO:0007669"/>
    <property type="project" value="InterPro"/>
</dbReference>
<dbReference type="InterPro" id="IPR008594">
    <property type="entry name" value="DcpS/DCS2"/>
</dbReference>
<accession>A0AAE0C8Z9</accession>
<dbReference type="EC" id="3.6.1.59" evidence="3"/>
<comment type="subcellular location">
    <subcellularLocation>
        <location evidence="1">Nucleus</location>
    </subcellularLocation>
</comment>
<evidence type="ECO:0000313" key="12">
    <source>
        <dbReference type="EMBL" id="KAK3250094.1"/>
    </source>
</evidence>
<dbReference type="GO" id="GO:0000932">
    <property type="term" value="C:P-body"/>
    <property type="evidence" value="ECO:0007669"/>
    <property type="project" value="TreeGrafter"/>
</dbReference>
<evidence type="ECO:0000256" key="9">
    <source>
        <dbReference type="ARBA" id="ARBA00048222"/>
    </source>
</evidence>
<dbReference type="FunFam" id="3.30.428.10:FF:000006">
    <property type="entry name" value="m7GpppX diphosphatase"/>
    <property type="match status" value="1"/>
</dbReference>
<dbReference type="GO" id="GO:0005634">
    <property type="term" value="C:nucleus"/>
    <property type="evidence" value="ECO:0007669"/>
    <property type="project" value="UniProtKB-SubCell"/>
</dbReference>
<evidence type="ECO:0000313" key="13">
    <source>
        <dbReference type="EMBL" id="KAK3283692.1"/>
    </source>
</evidence>
<evidence type="ECO:0000256" key="4">
    <source>
        <dbReference type="ARBA" id="ARBA00015636"/>
    </source>
</evidence>
<evidence type="ECO:0000256" key="11">
    <source>
        <dbReference type="PIRSR" id="PIRSR028973-2"/>
    </source>
</evidence>
<dbReference type="SUPFAM" id="SSF102860">
    <property type="entry name" value="mRNA decapping enzyme DcpS N-terminal domain"/>
    <property type="match status" value="1"/>
</dbReference>
<evidence type="ECO:0000256" key="1">
    <source>
        <dbReference type="ARBA" id="ARBA00004123"/>
    </source>
</evidence>
<reference evidence="12" key="2">
    <citation type="submission" date="2023-06" db="EMBL/GenBank/DDBJ databases">
        <title>Long-read-based genome assembly of the green algal bacterivore Cymbomonas tetramitiformis.</title>
        <authorList>
            <person name="Gyaltshen Y."/>
            <person name="Rozenberg A."/>
            <person name="Paasch A."/>
            <person name="Burns J.A."/>
            <person name="Warring S."/>
            <person name="Larson R."/>
            <person name="Maurer-Alcala X."/>
            <person name="Dacks J."/>
            <person name="Kim E."/>
        </authorList>
    </citation>
    <scope>NUCLEOTIDE SEQUENCE</scope>
    <source>
        <strain evidence="12">PLY_AMNH</strain>
    </source>
</reference>
<evidence type="ECO:0000256" key="3">
    <source>
        <dbReference type="ARBA" id="ARBA00012520"/>
    </source>
</evidence>
<keyword evidence="6" id="KW-0539">Nucleus</keyword>
<name>A0AAE0C8Z9_9CHLO</name>
<dbReference type="EMBL" id="LGRX02026924">
    <property type="protein sequence ID" value="KAK3250094.1"/>
    <property type="molecule type" value="Genomic_DNA"/>
</dbReference>
<feature type="binding site" evidence="11">
    <location>
        <begin position="224"/>
        <end position="235"/>
    </location>
    <ligand>
        <name>substrate</name>
    </ligand>
</feature>
<proteinExistence type="inferred from homology"/>
<evidence type="ECO:0000256" key="6">
    <source>
        <dbReference type="ARBA" id="ARBA00023242"/>
    </source>
</evidence>
<dbReference type="InterPro" id="IPR036265">
    <property type="entry name" value="HIT-like_sf"/>
</dbReference>
<organism evidence="12 14">
    <name type="scientific">Cymbomonas tetramitiformis</name>
    <dbReference type="NCBI Taxonomy" id="36881"/>
    <lineage>
        <taxon>Eukaryota</taxon>
        <taxon>Viridiplantae</taxon>
        <taxon>Chlorophyta</taxon>
        <taxon>Pyramimonadophyceae</taxon>
        <taxon>Pyramimonadales</taxon>
        <taxon>Pyramimonadaceae</taxon>
        <taxon>Cymbomonas</taxon>
    </lineage>
</organism>
<comment type="similarity">
    <text evidence="2">Belongs to the HIT family.</text>
</comment>
<dbReference type="GO" id="GO:0140932">
    <property type="term" value="F:5'-(N(7)-methyl 5'-triphosphoguanosine)-[mRNA] diphosphatase activity"/>
    <property type="evidence" value="ECO:0007669"/>
    <property type="project" value="UniProtKB-EC"/>
</dbReference>
<feature type="binding site" evidence="11">
    <location>
        <position position="163"/>
    </location>
    <ligand>
        <name>substrate</name>
    </ligand>
</feature>
<dbReference type="PANTHER" id="PTHR12978:SF0">
    <property type="entry name" value="M7GPPPX DIPHOSPHATASE"/>
    <property type="match status" value="1"/>
</dbReference>
<feature type="active site" description="Nucleophile" evidence="10">
    <location>
        <position position="233"/>
    </location>
</feature>
<evidence type="ECO:0000256" key="2">
    <source>
        <dbReference type="ARBA" id="ARBA00010208"/>
    </source>
</evidence>
<feature type="binding site" evidence="11">
    <location>
        <position position="141"/>
    </location>
    <ligand>
        <name>substrate</name>
    </ligand>
</feature>
<protein>
    <recommendedName>
        <fullName evidence="4">m7GpppX diphosphatase</fullName>
        <ecNumber evidence="3">3.6.1.59</ecNumber>
    </recommendedName>
    <alternativeName>
        <fullName evidence="8">Decapping scavenger enzyme</fullName>
    </alternativeName>
    <alternativeName>
        <fullName evidence="7">Scavenger mRNA-decapping enzyme DcpS</fullName>
    </alternativeName>
</protein>
<dbReference type="Pfam" id="PF11969">
    <property type="entry name" value="DcpS_C"/>
    <property type="match status" value="1"/>
</dbReference>
<dbReference type="Gene3D" id="3.30.200.40">
    <property type="entry name" value="Scavenger mRNA decapping enzyme, N-terminal domain"/>
    <property type="match status" value="1"/>
</dbReference>
<keyword evidence="14" id="KW-1185">Reference proteome</keyword>
<evidence type="ECO:0000256" key="8">
    <source>
        <dbReference type="ARBA" id="ARBA00030609"/>
    </source>
</evidence>
<keyword evidence="5" id="KW-0378">Hydrolase</keyword>
<comment type="catalytic activity">
    <reaction evidence="9">
        <text>a 5'-end (N(7)-methyl 5'-triphosphoguanosine)-ribonucleoside in mRNA + H2O = N(7)-methyl-GMP + a 5'-end diphospho-ribonucleoside in mRNA + 2 H(+)</text>
        <dbReference type="Rhea" id="RHEA:65388"/>
        <dbReference type="Rhea" id="RHEA-COMP:17165"/>
        <dbReference type="Rhea" id="RHEA-COMP:17167"/>
        <dbReference type="ChEBI" id="CHEBI:15377"/>
        <dbReference type="ChEBI" id="CHEBI:15378"/>
        <dbReference type="ChEBI" id="CHEBI:58285"/>
        <dbReference type="ChEBI" id="CHEBI:156461"/>
        <dbReference type="ChEBI" id="CHEBI:167616"/>
        <dbReference type="EC" id="3.6.1.59"/>
    </reaction>
</comment>
<dbReference type="AlphaFoldDB" id="A0AAE0C8Z9"/>
<dbReference type="PIRSF" id="PIRSF028973">
    <property type="entry name" value="Scavenger_mRNA_decap_enz"/>
    <property type="match status" value="1"/>
</dbReference>
<dbReference type="Pfam" id="PF05652">
    <property type="entry name" value="DcpS"/>
    <property type="match status" value="1"/>
</dbReference>
<dbReference type="Proteomes" id="UP001190700">
    <property type="component" value="Unassembled WGS sequence"/>
</dbReference>
<sequence length="310" mass="35687">METLKDFVFERVIGEDQRLKSVAVLGRFEGKDGQAVVLLSRRHFAADSLREILSLKTSISEIFSNDVYSKYEGQLPPQHAAINVDLIYPATAKHISKHSTQNYFMLQESPRDYMTITRPFIQAIDKKRIQWVYNILDKSKEVDRLLFEDPDTKNGFMLHPDLKWDQQQAESLYCIAICHSREVQSMRDITPTNISMLKNIRDKSCAEIAKRYGVPASKLRVFIHYQPSYYHFHVHFCHVNLEGMGAVAGRAHLLSDVIDNVENIAEDYYSRRTLTMVLGENDPLVGAFIEAKGMDWLQEGHSMCHTMPVM</sequence>
<evidence type="ECO:0000256" key="7">
    <source>
        <dbReference type="ARBA" id="ARBA00029885"/>
    </source>
</evidence>
<comment type="caution">
    <text evidence="12">The sequence shown here is derived from an EMBL/GenBank/DDBJ whole genome shotgun (WGS) entry which is preliminary data.</text>
</comment>
<evidence type="ECO:0000256" key="10">
    <source>
        <dbReference type="PIRSR" id="PIRSR028973-1"/>
    </source>
</evidence>
<feature type="binding site" evidence="11">
    <location>
        <position position="161"/>
    </location>
    <ligand>
        <name>substrate</name>
    </ligand>
</feature>
<dbReference type="PANTHER" id="PTHR12978">
    <property type="entry name" value="HISTIDINE TRIAD HIT PROTEIN MEMBER"/>
    <property type="match status" value="1"/>
</dbReference>
<reference evidence="12 14" key="1">
    <citation type="journal article" date="2015" name="Genome Biol. Evol.">
        <title>Comparative Genomics of a Bacterivorous Green Alga Reveals Evolutionary Causalities and Consequences of Phago-Mixotrophic Mode of Nutrition.</title>
        <authorList>
            <person name="Burns J.A."/>
            <person name="Paasch A."/>
            <person name="Narechania A."/>
            <person name="Kim E."/>
        </authorList>
    </citation>
    <scope>NUCLEOTIDE SEQUENCE [LARGE SCALE GENOMIC DNA]</scope>
    <source>
        <strain evidence="12">PLY_AMNH</strain>
    </source>
</reference>
<dbReference type="InterPro" id="IPR011145">
    <property type="entry name" value="Scavenger_mRNA_decap_enz_N"/>
</dbReference>
<dbReference type="Gene3D" id="3.30.428.10">
    <property type="entry name" value="HIT-like"/>
    <property type="match status" value="1"/>
</dbReference>
<gene>
    <name evidence="12" type="ORF">CYMTET_40510</name>
    <name evidence="13" type="ORF">CYMTET_8619</name>
</gene>
<dbReference type="SUPFAM" id="SSF54197">
    <property type="entry name" value="HIT-like"/>
    <property type="match status" value="1"/>
</dbReference>
<dbReference type="GO" id="GO:0000340">
    <property type="term" value="F:RNA 7-methylguanosine cap binding"/>
    <property type="evidence" value="ECO:0007669"/>
    <property type="project" value="TreeGrafter"/>
</dbReference>
<evidence type="ECO:0000256" key="5">
    <source>
        <dbReference type="ARBA" id="ARBA00022801"/>
    </source>
</evidence>
<evidence type="ECO:0000313" key="14">
    <source>
        <dbReference type="Proteomes" id="UP001190700"/>
    </source>
</evidence>
<feature type="binding site" evidence="11">
    <location>
        <position position="131"/>
    </location>
    <ligand>
        <name>substrate</name>
    </ligand>
</feature>
<dbReference type="EMBL" id="LGRX02002680">
    <property type="protein sequence ID" value="KAK3283692.1"/>
    <property type="molecule type" value="Genomic_DNA"/>
</dbReference>